<name>A0A817RE90_9BILA</name>
<gene>
    <name evidence="3" type="ORF">LUA448_LOCUS30511</name>
    <name evidence="2" type="ORF">TIS948_LOCUS14556</name>
</gene>
<organism evidence="2 4">
    <name type="scientific">Rotaria socialis</name>
    <dbReference type="NCBI Taxonomy" id="392032"/>
    <lineage>
        <taxon>Eukaryota</taxon>
        <taxon>Metazoa</taxon>
        <taxon>Spiralia</taxon>
        <taxon>Gnathifera</taxon>
        <taxon>Rotifera</taxon>
        <taxon>Eurotatoria</taxon>
        <taxon>Bdelloidea</taxon>
        <taxon>Philodinida</taxon>
        <taxon>Philodinidae</taxon>
        <taxon>Rotaria</taxon>
    </lineage>
</organism>
<comment type="caution">
    <text evidence="2">The sequence shown here is derived from an EMBL/GenBank/DDBJ whole genome shotgun (WGS) entry which is preliminary data.</text>
</comment>
<protein>
    <submittedName>
        <fullName evidence="2">Uncharacterized protein</fullName>
    </submittedName>
</protein>
<dbReference type="Proteomes" id="UP000663833">
    <property type="component" value="Unassembled WGS sequence"/>
</dbReference>
<proteinExistence type="predicted"/>
<dbReference type="AlphaFoldDB" id="A0A817RE90"/>
<evidence type="ECO:0000313" key="4">
    <source>
        <dbReference type="Proteomes" id="UP000663825"/>
    </source>
</evidence>
<dbReference type="OrthoDB" id="10400142at2759"/>
<sequence length="117" mass="12678">MPFDNDCSHIWLRDSSTCRYANNVVTREVEKEVMQKMTGGVLNDDGQSTGDWGFMNKVESTISGMTTGERNAPNISQRGGPGSMLNELESMAGDGGSSSGDGGMTNEIEKIVKNEFF</sequence>
<feature type="compositionally biased region" description="Polar residues" evidence="1">
    <location>
        <begin position="64"/>
        <end position="77"/>
    </location>
</feature>
<accession>A0A817RE90</accession>
<evidence type="ECO:0000313" key="3">
    <source>
        <dbReference type="EMBL" id="CAF3602526.1"/>
    </source>
</evidence>
<reference evidence="2" key="1">
    <citation type="submission" date="2021-02" db="EMBL/GenBank/DDBJ databases">
        <authorList>
            <person name="Nowell W R."/>
        </authorList>
    </citation>
    <scope>NUCLEOTIDE SEQUENCE</scope>
</reference>
<feature type="compositionally biased region" description="Gly residues" evidence="1">
    <location>
        <begin position="93"/>
        <end position="103"/>
    </location>
</feature>
<dbReference type="EMBL" id="CAJNXB010002385">
    <property type="protein sequence ID" value="CAF3239567.1"/>
    <property type="molecule type" value="Genomic_DNA"/>
</dbReference>
<evidence type="ECO:0000313" key="2">
    <source>
        <dbReference type="EMBL" id="CAF3239567.1"/>
    </source>
</evidence>
<evidence type="ECO:0000256" key="1">
    <source>
        <dbReference type="SAM" id="MobiDB-lite"/>
    </source>
</evidence>
<feature type="region of interest" description="Disordered" evidence="1">
    <location>
        <begin position="64"/>
        <end position="106"/>
    </location>
</feature>
<dbReference type="EMBL" id="CAJNYD010004461">
    <property type="protein sequence ID" value="CAF3602526.1"/>
    <property type="molecule type" value="Genomic_DNA"/>
</dbReference>
<dbReference type="Proteomes" id="UP000663825">
    <property type="component" value="Unassembled WGS sequence"/>
</dbReference>